<accession>A0A7S0Z3S3</accession>
<dbReference type="GO" id="GO:0008886">
    <property type="term" value="F:glyceraldehyde-3-phosphate dehydrogenase (NADP+) (non-phosphorylating) activity"/>
    <property type="evidence" value="ECO:0007669"/>
    <property type="project" value="UniProtKB-EC"/>
</dbReference>
<feature type="domain" description="Aldehyde dehydrogenase" evidence="11">
    <location>
        <begin position="78"/>
        <end position="541"/>
    </location>
</feature>
<dbReference type="PROSITE" id="PS00687">
    <property type="entry name" value="ALDEHYDE_DEHYDR_GLU"/>
    <property type="match status" value="1"/>
</dbReference>
<evidence type="ECO:0000259" key="11">
    <source>
        <dbReference type="Pfam" id="PF00171"/>
    </source>
</evidence>
<dbReference type="InterPro" id="IPR016161">
    <property type="entry name" value="Ald_DH/histidinol_DH"/>
</dbReference>
<evidence type="ECO:0000256" key="1">
    <source>
        <dbReference type="ARBA" id="ARBA00009986"/>
    </source>
</evidence>
<evidence type="ECO:0000256" key="3">
    <source>
        <dbReference type="ARBA" id="ARBA00038980"/>
    </source>
</evidence>
<dbReference type="InterPro" id="IPR016160">
    <property type="entry name" value="Ald_DH_CS_CYS"/>
</dbReference>
<dbReference type="EC" id="1.2.1.9" evidence="3"/>
<dbReference type="InterPro" id="IPR029510">
    <property type="entry name" value="Ald_DH_CS_GLU"/>
</dbReference>
<evidence type="ECO:0000256" key="7">
    <source>
        <dbReference type="ARBA" id="ARBA00043052"/>
    </source>
</evidence>
<dbReference type="InterPro" id="IPR015590">
    <property type="entry name" value="Aldehyde_DH_dom"/>
</dbReference>
<name>A0A7S0Z3S3_9CRYP</name>
<evidence type="ECO:0000256" key="10">
    <source>
        <dbReference type="RuleBase" id="RU003345"/>
    </source>
</evidence>
<dbReference type="Gene3D" id="3.40.309.10">
    <property type="entry name" value="Aldehyde Dehydrogenase, Chain A, domain 2"/>
    <property type="match status" value="1"/>
</dbReference>
<dbReference type="GO" id="GO:0008911">
    <property type="term" value="F:lactaldehyde dehydrogenase (NAD+) activity"/>
    <property type="evidence" value="ECO:0007669"/>
    <property type="project" value="TreeGrafter"/>
</dbReference>
<evidence type="ECO:0000256" key="4">
    <source>
        <dbReference type="ARBA" id="ARBA00040853"/>
    </source>
</evidence>
<evidence type="ECO:0000256" key="8">
    <source>
        <dbReference type="ARBA" id="ARBA00049186"/>
    </source>
</evidence>
<dbReference type="PANTHER" id="PTHR42991">
    <property type="entry name" value="ALDEHYDE DEHYDROGENASE"/>
    <property type="match status" value="1"/>
</dbReference>
<dbReference type="InterPro" id="IPR016162">
    <property type="entry name" value="Ald_DH_N"/>
</dbReference>
<reference evidence="12" key="1">
    <citation type="submission" date="2021-01" db="EMBL/GenBank/DDBJ databases">
        <authorList>
            <person name="Corre E."/>
            <person name="Pelletier E."/>
            <person name="Niang G."/>
            <person name="Scheremetjew M."/>
            <person name="Finn R."/>
            <person name="Kale V."/>
            <person name="Holt S."/>
            <person name="Cochrane G."/>
            <person name="Meng A."/>
            <person name="Brown T."/>
            <person name="Cohen L."/>
        </authorList>
    </citation>
    <scope>NUCLEOTIDE SEQUENCE</scope>
    <source>
        <strain evidence="12">CCMP443</strain>
    </source>
</reference>
<evidence type="ECO:0000313" key="12">
    <source>
        <dbReference type="EMBL" id="CAD8807346.1"/>
    </source>
</evidence>
<dbReference type="PROSITE" id="PS00070">
    <property type="entry name" value="ALDEHYDE_DEHYDR_CYS"/>
    <property type="match status" value="1"/>
</dbReference>
<dbReference type="InterPro" id="IPR016163">
    <property type="entry name" value="Ald_DH_C"/>
</dbReference>
<organism evidence="12">
    <name type="scientific">Hemiselmis tepida</name>
    <dbReference type="NCBI Taxonomy" id="464990"/>
    <lineage>
        <taxon>Eukaryota</taxon>
        <taxon>Cryptophyceae</taxon>
        <taxon>Cryptomonadales</taxon>
        <taxon>Hemiselmidaceae</taxon>
        <taxon>Hemiselmis</taxon>
    </lineage>
</organism>
<sequence>MNLPRNSTPHLTPTTPSTRQLNRRFLAPGSASLLGLLGVLSIWNPAAADNAGACVSVTSVAGLQGGGGAANLYINGVWKPSQSGKTLSVLAPFNGSVVYHVQAATRAEIDEAFDSARAAQKEWAKTPLWKRAELLKKAASEMRLHAPAIAEVMVNEVSKPRKDAIKEVMRTADLFEFTAEEGVRAEGTLLTSDSFVGEKRNKLALVSRIPLGVVVAIPPFNYPLNLAGSKVAPALMAGNSLVMKPPSAGAVTGLVGIGAVMHLAGAPKGLVNVVTGKGSEIGDYLTQHKHASAISFTGGATGIKVAKGASMIPMQMELGGKDPALVLPDADLDLAAASIVKGAFSYSGQRCTAVKVAVMVTEDVYNKALPLILAGVKKLKVGHPDDEGVDITSVIDAKSADFIESLVKDAVSRGATLQHPPGGFKREGNLIWPCVLTGVTPDMRLFYEEQFGPVLPIAVVGSAEEAIELCNDSPLGLQASVFTRDIDKAITISDALHAGTVQINGAPARGPDHFPFQGFKDSGIGSQGVRWSLDAMSKVKSTVINLGGESYAS</sequence>
<evidence type="ECO:0000256" key="6">
    <source>
        <dbReference type="ARBA" id="ARBA00042646"/>
    </source>
</evidence>
<evidence type="ECO:0000256" key="2">
    <source>
        <dbReference type="ARBA" id="ARBA00023002"/>
    </source>
</evidence>
<dbReference type="SUPFAM" id="SSF53720">
    <property type="entry name" value="ALDH-like"/>
    <property type="match status" value="1"/>
</dbReference>
<comment type="similarity">
    <text evidence="1 10">Belongs to the aldehyde dehydrogenase family.</text>
</comment>
<feature type="active site" evidence="9">
    <location>
        <position position="317"/>
    </location>
</feature>
<dbReference type="CDD" id="cd07082">
    <property type="entry name" value="ALDH_F11_NP-GAPDH"/>
    <property type="match status" value="1"/>
</dbReference>
<comment type="catalytic activity">
    <reaction evidence="8">
        <text>D-glyceraldehyde 3-phosphate + NADP(+) + H2O = (2R)-3-phosphoglycerate + NADPH + 2 H(+)</text>
        <dbReference type="Rhea" id="RHEA:14669"/>
        <dbReference type="ChEBI" id="CHEBI:15377"/>
        <dbReference type="ChEBI" id="CHEBI:15378"/>
        <dbReference type="ChEBI" id="CHEBI:57783"/>
        <dbReference type="ChEBI" id="CHEBI:58272"/>
        <dbReference type="ChEBI" id="CHEBI:58349"/>
        <dbReference type="ChEBI" id="CHEBI:59776"/>
        <dbReference type="EC" id="1.2.1.9"/>
    </reaction>
</comment>
<dbReference type="Gene3D" id="3.40.605.10">
    <property type="entry name" value="Aldehyde Dehydrogenase, Chain A, domain 1"/>
    <property type="match status" value="1"/>
</dbReference>
<gene>
    <name evidence="12" type="ORF">HTEP1355_LOCUS21026</name>
</gene>
<dbReference type="Pfam" id="PF00171">
    <property type="entry name" value="Aldedh"/>
    <property type="match status" value="1"/>
</dbReference>
<protein>
    <recommendedName>
        <fullName evidence="4">NADP-dependent glyceraldehyde-3-phosphate dehydrogenase</fullName>
        <ecNumber evidence="3">1.2.1.9</ecNumber>
    </recommendedName>
    <alternativeName>
        <fullName evidence="5">Glyceraldehyde-3-phosphate dehydrogenase [NADP(+)]</fullName>
    </alternativeName>
    <alternativeName>
        <fullName evidence="6">Non-phosphorylating glyceraldehyde 3-phosphate dehydrogenase</fullName>
    </alternativeName>
    <alternativeName>
        <fullName evidence="7">Triosephosphate dehydrogenase</fullName>
    </alternativeName>
</protein>
<evidence type="ECO:0000256" key="5">
    <source>
        <dbReference type="ARBA" id="ARBA00042470"/>
    </source>
</evidence>
<dbReference type="AlphaFoldDB" id="A0A7S0Z3S3"/>
<evidence type="ECO:0000256" key="9">
    <source>
        <dbReference type="PROSITE-ProRule" id="PRU10007"/>
    </source>
</evidence>
<keyword evidence="2 10" id="KW-0560">Oxidoreductase</keyword>
<proteinExistence type="inferred from homology"/>
<dbReference type="PANTHER" id="PTHR42991:SF1">
    <property type="entry name" value="ALDEHYDE DEHYDROGENASE"/>
    <property type="match status" value="1"/>
</dbReference>
<dbReference type="InterPro" id="IPR051020">
    <property type="entry name" value="ALDH-related_metabolic_enz"/>
</dbReference>
<dbReference type="EMBL" id="HBFN01036265">
    <property type="protein sequence ID" value="CAD8807346.1"/>
    <property type="molecule type" value="Transcribed_RNA"/>
</dbReference>